<feature type="signal peptide" evidence="1">
    <location>
        <begin position="1"/>
        <end position="22"/>
    </location>
</feature>
<dbReference type="Proteomes" id="UP000075238">
    <property type="component" value="Chromosome 1"/>
</dbReference>
<organism evidence="3 4">
    <name type="scientific">Cupriavidus nantongensis</name>
    <dbReference type="NCBI Taxonomy" id="1796606"/>
    <lineage>
        <taxon>Bacteria</taxon>
        <taxon>Pseudomonadati</taxon>
        <taxon>Pseudomonadota</taxon>
        <taxon>Betaproteobacteria</taxon>
        <taxon>Burkholderiales</taxon>
        <taxon>Burkholderiaceae</taxon>
        <taxon>Cupriavidus</taxon>
    </lineage>
</organism>
<feature type="chain" id="PRO_5007498132" description="Ysc84 actin-binding domain-containing protein" evidence="1">
    <location>
        <begin position="23"/>
        <end position="192"/>
    </location>
</feature>
<evidence type="ECO:0000313" key="3">
    <source>
        <dbReference type="EMBL" id="AMR79819.1"/>
    </source>
</evidence>
<keyword evidence="4" id="KW-1185">Reference proteome</keyword>
<feature type="domain" description="Ysc84 actin-binding" evidence="2">
    <location>
        <begin position="106"/>
        <end position="188"/>
    </location>
</feature>
<dbReference type="OrthoDB" id="198978at2"/>
<keyword evidence="1" id="KW-0732">Signal</keyword>
<dbReference type="CDD" id="cd11524">
    <property type="entry name" value="SYLF"/>
    <property type="match status" value="1"/>
</dbReference>
<dbReference type="KEGG" id="cnan:A2G96_19780"/>
<dbReference type="STRING" id="1796606.A2G96_19780"/>
<reference evidence="3 4" key="1">
    <citation type="submission" date="2016-03" db="EMBL/GenBank/DDBJ databases">
        <title>Complete genome sequence of a novel chlorpyrifos degrading bacterium, Cupriavidus nantongensis sp. X1.</title>
        <authorList>
            <person name="Fang L."/>
        </authorList>
    </citation>
    <scope>NUCLEOTIDE SEQUENCE [LARGE SCALE GENOMIC DNA]</scope>
    <source>
        <strain evidence="3 4">X1</strain>
    </source>
</reference>
<dbReference type="Pfam" id="PF04366">
    <property type="entry name" value="Ysc84"/>
    <property type="match status" value="1"/>
</dbReference>
<dbReference type="InterPro" id="IPR007461">
    <property type="entry name" value="Ysc84_actin-binding"/>
</dbReference>
<dbReference type="AlphaFoldDB" id="A0A142JP07"/>
<evidence type="ECO:0000313" key="4">
    <source>
        <dbReference type="Proteomes" id="UP000075238"/>
    </source>
</evidence>
<dbReference type="EMBL" id="CP014844">
    <property type="protein sequence ID" value="AMR79819.1"/>
    <property type="molecule type" value="Genomic_DNA"/>
</dbReference>
<dbReference type="InterPro" id="IPR006311">
    <property type="entry name" value="TAT_signal"/>
</dbReference>
<evidence type="ECO:0000256" key="1">
    <source>
        <dbReference type="SAM" id="SignalP"/>
    </source>
</evidence>
<dbReference type="RefSeq" id="WP_062801747.1">
    <property type="nucleotide sequence ID" value="NZ_CP014844.1"/>
</dbReference>
<protein>
    <recommendedName>
        <fullName evidence="2">Ysc84 actin-binding domain-containing protein</fullName>
    </recommendedName>
</protein>
<evidence type="ECO:0000259" key="2">
    <source>
        <dbReference type="Pfam" id="PF04366"/>
    </source>
</evidence>
<dbReference type="PROSITE" id="PS51257">
    <property type="entry name" value="PROKAR_LIPOPROTEIN"/>
    <property type="match status" value="1"/>
</dbReference>
<dbReference type="PROSITE" id="PS51318">
    <property type="entry name" value="TAT"/>
    <property type="match status" value="1"/>
</dbReference>
<gene>
    <name evidence="3" type="ORF">A2G96_19780</name>
</gene>
<accession>A0A142JP07</accession>
<proteinExistence type="predicted"/>
<name>A0A142JP07_9BURK</name>
<sequence>MKRRTFLTASAGLALGTLATGACTTTKPDAPADKAARRRELDSGADATLSRLYSSVNGSRELGSRARGILVFPKTLSAGFIVGGEYGDGALRSGGGTRGYYRLISGSVGWQIGAQSKSVILMFMTQDAYDKFVRSSGWTAGVDATVALATVGANGVLDTNTAQQPIVGFVLTNAGLMAGLSFEGSKITRLDL</sequence>